<protein>
    <submittedName>
        <fullName evidence="2">Unannotated protein</fullName>
    </submittedName>
</protein>
<dbReference type="Gene3D" id="3.20.20.140">
    <property type="entry name" value="Metal-dependent hydrolases"/>
    <property type="match status" value="1"/>
</dbReference>
<accession>A0A6J6HAX3</accession>
<dbReference type="CDD" id="cd01298">
    <property type="entry name" value="ATZ_TRZ_like"/>
    <property type="match status" value="1"/>
</dbReference>
<name>A0A6J6HAX3_9ZZZZ</name>
<reference evidence="2" key="1">
    <citation type="submission" date="2020-05" db="EMBL/GenBank/DDBJ databases">
        <authorList>
            <person name="Chiriac C."/>
            <person name="Salcher M."/>
            <person name="Ghai R."/>
            <person name="Kavagutti S V."/>
        </authorList>
    </citation>
    <scope>NUCLEOTIDE SEQUENCE</scope>
</reference>
<dbReference type="Pfam" id="PF01979">
    <property type="entry name" value="Amidohydro_1"/>
    <property type="match status" value="1"/>
</dbReference>
<dbReference type="InterPro" id="IPR006680">
    <property type="entry name" value="Amidohydro-rel"/>
</dbReference>
<dbReference type="SUPFAM" id="SSF51556">
    <property type="entry name" value="Metallo-dependent hydrolases"/>
    <property type="match status" value="1"/>
</dbReference>
<dbReference type="Gene3D" id="2.30.40.10">
    <property type="entry name" value="Urease, subunit C, domain 1"/>
    <property type="match status" value="1"/>
</dbReference>
<dbReference type="InterPro" id="IPR011059">
    <property type="entry name" value="Metal-dep_hydrolase_composite"/>
</dbReference>
<dbReference type="PANTHER" id="PTHR43794:SF5">
    <property type="entry name" value="CHLOROHYDROLASE FAMILY PROTEIN"/>
    <property type="match status" value="1"/>
</dbReference>
<dbReference type="InterPro" id="IPR050287">
    <property type="entry name" value="MTA/SAH_deaminase"/>
</dbReference>
<dbReference type="AlphaFoldDB" id="A0A6J6HAX3"/>
<gene>
    <name evidence="2" type="ORF">UFOPK1826_01195</name>
</gene>
<dbReference type="GO" id="GO:0016810">
    <property type="term" value="F:hydrolase activity, acting on carbon-nitrogen (but not peptide) bonds"/>
    <property type="evidence" value="ECO:0007669"/>
    <property type="project" value="InterPro"/>
</dbReference>
<sequence length="444" mass="47192">MSDRNTNQDRIAVINAQIVTVDKKGSVIDNGSLVVGADGAIREIASGKLEHTAAEVIDAHGAIVMPGLINTHAHLGMTLFRGLGDDMSLEDFLARLMPAEIKVLNYNAVHAATELAALESLLGGITTSLDMYYLPDAALEVAKSSGIRIQTGPNFLESDGPEPLPFDERLAWATKWLEAPRDELGSTGWVAPHSTYLLGEDHLNTLAALAAKYEARIHVHAAETVGEMHLVAKRHGGRTPIQVLADTNLLRRSVLAHGVHLNDDDIKLIASNSATVVHCPASNFKLASGIARILDLQKAGVNIALGTDGPASGNDLDLWIAIRLAGYMQKTIAKNAAVLPALDIVRMATINGAKALQLDHLIGSLEVGKRADLIVLDADSPSLTPNFNPHTTIATSVTRADVLHVLVDGKTVVRDRKCLTIDHNAAVSAVKALGKQVLASVNNN</sequence>
<dbReference type="SUPFAM" id="SSF51338">
    <property type="entry name" value="Composite domain of metallo-dependent hydrolases"/>
    <property type="match status" value="1"/>
</dbReference>
<evidence type="ECO:0000313" key="2">
    <source>
        <dbReference type="EMBL" id="CAB4610010.1"/>
    </source>
</evidence>
<dbReference type="EMBL" id="CAEZUN010000169">
    <property type="protein sequence ID" value="CAB4610010.1"/>
    <property type="molecule type" value="Genomic_DNA"/>
</dbReference>
<dbReference type="PANTHER" id="PTHR43794">
    <property type="entry name" value="AMINOHYDROLASE SSNA-RELATED"/>
    <property type="match status" value="1"/>
</dbReference>
<proteinExistence type="predicted"/>
<evidence type="ECO:0000259" key="1">
    <source>
        <dbReference type="Pfam" id="PF01979"/>
    </source>
</evidence>
<dbReference type="InterPro" id="IPR032466">
    <property type="entry name" value="Metal_Hydrolase"/>
</dbReference>
<feature type="domain" description="Amidohydrolase-related" evidence="1">
    <location>
        <begin position="63"/>
        <end position="412"/>
    </location>
</feature>
<organism evidence="2">
    <name type="scientific">freshwater metagenome</name>
    <dbReference type="NCBI Taxonomy" id="449393"/>
    <lineage>
        <taxon>unclassified sequences</taxon>
        <taxon>metagenomes</taxon>
        <taxon>ecological metagenomes</taxon>
    </lineage>
</organism>